<evidence type="ECO:0000256" key="1">
    <source>
        <dbReference type="ARBA" id="ARBA00023125"/>
    </source>
</evidence>
<dbReference type="Gene3D" id="1.10.260.40">
    <property type="entry name" value="lambda repressor-like DNA-binding domains"/>
    <property type="match status" value="1"/>
</dbReference>
<feature type="domain" description="HTH cro/C1-type" evidence="2">
    <location>
        <begin position="26"/>
        <end position="80"/>
    </location>
</feature>
<dbReference type="InterPro" id="IPR010982">
    <property type="entry name" value="Lambda_DNA-bd_dom_sf"/>
</dbReference>
<dbReference type="SUPFAM" id="SSF47413">
    <property type="entry name" value="lambda repressor-like DNA-binding domains"/>
    <property type="match status" value="1"/>
</dbReference>
<keyword evidence="4" id="KW-1185">Reference proteome</keyword>
<dbReference type="PANTHER" id="PTHR46797">
    <property type="entry name" value="HTH-TYPE TRANSCRIPTIONAL REGULATOR"/>
    <property type="match status" value="1"/>
</dbReference>
<dbReference type="Proteomes" id="UP001500218">
    <property type="component" value="Unassembled WGS sequence"/>
</dbReference>
<reference evidence="3 4" key="1">
    <citation type="journal article" date="2019" name="Int. J. Syst. Evol. Microbiol.">
        <title>The Global Catalogue of Microorganisms (GCM) 10K type strain sequencing project: providing services to taxonomists for standard genome sequencing and annotation.</title>
        <authorList>
            <consortium name="The Broad Institute Genomics Platform"/>
            <consortium name="The Broad Institute Genome Sequencing Center for Infectious Disease"/>
            <person name="Wu L."/>
            <person name="Ma J."/>
        </authorList>
    </citation>
    <scope>NUCLEOTIDE SEQUENCE [LARGE SCALE GENOMIC DNA]</scope>
    <source>
        <strain evidence="3 4">JCM 13250</strain>
    </source>
</reference>
<sequence length="122" mass="13015">MAEVAHIGPGDRERRPLLRTALGAALRRHRRSQRRTLADVARDARVSMPYLSELERGRKEASSEVLAAVCDALGVELGDVLTEVGRDLVGNRAAVLRLAPGISAPAPGRLAHRPGDALLLAA</sequence>
<dbReference type="PROSITE" id="PS50943">
    <property type="entry name" value="HTH_CROC1"/>
    <property type="match status" value="1"/>
</dbReference>
<evidence type="ECO:0000313" key="3">
    <source>
        <dbReference type="EMBL" id="GAA1832533.1"/>
    </source>
</evidence>
<proteinExistence type="predicted"/>
<keyword evidence="1" id="KW-0238">DNA-binding</keyword>
<dbReference type="Pfam" id="PF13560">
    <property type="entry name" value="HTH_31"/>
    <property type="match status" value="1"/>
</dbReference>
<dbReference type="CDD" id="cd00093">
    <property type="entry name" value="HTH_XRE"/>
    <property type="match status" value="1"/>
</dbReference>
<protein>
    <recommendedName>
        <fullName evidence="2">HTH cro/C1-type domain-containing protein</fullName>
    </recommendedName>
</protein>
<evidence type="ECO:0000313" key="4">
    <source>
        <dbReference type="Proteomes" id="UP001500218"/>
    </source>
</evidence>
<dbReference type="PANTHER" id="PTHR46797:SF1">
    <property type="entry name" value="METHYLPHOSPHONATE SYNTHASE"/>
    <property type="match status" value="1"/>
</dbReference>
<name>A0ABN2MMM8_9ACTN</name>
<accession>A0ABN2MMM8</accession>
<dbReference type="SMART" id="SM00530">
    <property type="entry name" value="HTH_XRE"/>
    <property type="match status" value="1"/>
</dbReference>
<dbReference type="InterPro" id="IPR001387">
    <property type="entry name" value="Cro/C1-type_HTH"/>
</dbReference>
<comment type="caution">
    <text evidence="3">The sequence shown here is derived from an EMBL/GenBank/DDBJ whole genome shotgun (WGS) entry which is preliminary data.</text>
</comment>
<dbReference type="EMBL" id="BAAALT010000275">
    <property type="protein sequence ID" value="GAA1832533.1"/>
    <property type="molecule type" value="Genomic_DNA"/>
</dbReference>
<dbReference type="InterPro" id="IPR050807">
    <property type="entry name" value="TransReg_Diox_bact_type"/>
</dbReference>
<evidence type="ECO:0000259" key="2">
    <source>
        <dbReference type="PROSITE" id="PS50943"/>
    </source>
</evidence>
<gene>
    <name evidence="3" type="ORF">GCM10009682_58730</name>
</gene>
<organism evidence="3 4">
    <name type="scientific">Luedemannella flava</name>
    <dbReference type="NCBI Taxonomy" id="349316"/>
    <lineage>
        <taxon>Bacteria</taxon>
        <taxon>Bacillati</taxon>
        <taxon>Actinomycetota</taxon>
        <taxon>Actinomycetes</taxon>
        <taxon>Micromonosporales</taxon>
        <taxon>Micromonosporaceae</taxon>
        <taxon>Luedemannella</taxon>
    </lineage>
</organism>